<feature type="chain" id="PRO_5026224296" evidence="7">
    <location>
        <begin position="22"/>
        <end position="548"/>
    </location>
</feature>
<comment type="subcellular location">
    <subcellularLocation>
        <location evidence="1">Cell outer membrane</location>
    </subcellularLocation>
</comment>
<dbReference type="InterPro" id="IPR019734">
    <property type="entry name" value="TPR_rpt"/>
</dbReference>
<dbReference type="Proteomes" id="UP000428260">
    <property type="component" value="Chromosome"/>
</dbReference>
<evidence type="ECO:0000256" key="4">
    <source>
        <dbReference type="ARBA" id="ARBA00023136"/>
    </source>
</evidence>
<evidence type="ECO:0000256" key="5">
    <source>
        <dbReference type="ARBA" id="ARBA00023237"/>
    </source>
</evidence>
<keyword evidence="6" id="KW-0802">TPR repeat</keyword>
<feature type="domain" description="RagB/SusD" evidence="8">
    <location>
        <begin position="295"/>
        <end position="500"/>
    </location>
</feature>
<dbReference type="AlphaFoldDB" id="A0A6I6JRI5"/>
<dbReference type="Gene3D" id="1.25.40.390">
    <property type="match status" value="1"/>
</dbReference>
<keyword evidence="4" id="KW-0472">Membrane</keyword>
<feature type="signal peptide" evidence="7">
    <location>
        <begin position="1"/>
        <end position="21"/>
    </location>
</feature>
<dbReference type="InterPro" id="IPR033985">
    <property type="entry name" value="SusD-like_N"/>
</dbReference>
<reference evidence="10 11" key="1">
    <citation type="submission" date="2019-11" db="EMBL/GenBank/DDBJ databases">
        <authorList>
            <person name="Zheng R.K."/>
            <person name="Sun C.M."/>
        </authorList>
    </citation>
    <scope>NUCLEOTIDE SEQUENCE [LARGE SCALE GENOMIC DNA]</scope>
    <source>
        <strain evidence="10 11">WC007</strain>
    </source>
</reference>
<dbReference type="RefSeq" id="WP_158868768.1">
    <property type="nucleotide sequence ID" value="NZ_CP046401.1"/>
</dbReference>
<evidence type="ECO:0000256" key="3">
    <source>
        <dbReference type="ARBA" id="ARBA00022729"/>
    </source>
</evidence>
<evidence type="ECO:0000259" key="8">
    <source>
        <dbReference type="Pfam" id="PF07980"/>
    </source>
</evidence>
<keyword evidence="5" id="KW-0998">Cell outer membrane</keyword>
<gene>
    <name evidence="10" type="ORF">GM418_18690</name>
</gene>
<evidence type="ECO:0000256" key="7">
    <source>
        <dbReference type="SAM" id="SignalP"/>
    </source>
</evidence>
<keyword evidence="3 7" id="KW-0732">Signal</keyword>
<proteinExistence type="inferred from homology"/>
<evidence type="ECO:0000256" key="6">
    <source>
        <dbReference type="PROSITE-ProRule" id="PRU00339"/>
    </source>
</evidence>
<dbReference type="SUPFAM" id="SSF48452">
    <property type="entry name" value="TPR-like"/>
    <property type="match status" value="1"/>
</dbReference>
<dbReference type="Pfam" id="PF07980">
    <property type="entry name" value="SusD_RagB"/>
    <property type="match status" value="1"/>
</dbReference>
<feature type="domain" description="SusD-like N-terminal" evidence="9">
    <location>
        <begin position="78"/>
        <end position="250"/>
    </location>
</feature>
<evidence type="ECO:0000256" key="2">
    <source>
        <dbReference type="ARBA" id="ARBA00006275"/>
    </source>
</evidence>
<dbReference type="PROSITE" id="PS51257">
    <property type="entry name" value="PROKAR_LIPOPROTEIN"/>
    <property type="match status" value="1"/>
</dbReference>
<feature type="repeat" description="TPR" evidence="6">
    <location>
        <begin position="240"/>
        <end position="273"/>
    </location>
</feature>
<sequence length="548" mass="62083">MKKIYIKILFALAVIMSFSSCEDYFEYERTQESAWTTTLTFESGLSSVYNNVFFQGSLSDITSSGYLYIDFLTSGTSVLLEGCNTSAAIYNRSFSENQMDNYWKLGYQVVTLCNLALDLDANGGGNPFGLDITGEDYLNNYQRQIGEFHFLRGWAYWYLAKTFCPPYNQNGDNSGKFIPFKTTAAYSSEDIKSEEFGSVEEIYQQVIADLNAAKEILPEQIKKYGWSNVSGFECGRPNKFVATALLGKVYFLMGEYDLANAEFDEVIEYAENTGTYALEDPKEPFNKAQASEVGKEVIWEQSAGTLGTSNSTYFYGGMIMGYRMRTSNGDAVDVNTGFVKSTWNAYAISYYASEQMGWLKAVDGDYEVTEEAENDLRYQQVYHYMRPYQEGMATSDPEYYNTETVAGHAAVTTSHLYVDKFYRAPAPYGRYTKVPHIRLADIYLLRAWTRMNASNLNGAADDMNMVWNRANPDSPDKYDASIVSHDAIYAEYLREMMGEGWTVDFMMATQMDIPAGDDTEINSSVSAPYSSWYWPIPESEKELNSLYD</sequence>
<dbReference type="InterPro" id="IPR011990">
    <property type="entry name" value="TPR-like_helical_dom_sf"/>
</dbReference>
<dbReference type="EMBL" id="CP046401">
    <property type="protein sequence ID" value="QGY45625.1"/>
    <property type="molecule type" value="Genomic_DNA"/>
</dbReference>
<dbReference type="GO" id="GO:0009279">
    <property type="term" value="C:cell outer membrane"/>
    <property type="evidence" value="ECO:0007669"/>
    <property type="project" value="UniProtKB-SubCell"/>
</dbReference>
<name>A0A6I6JRI5_9BACT</name>
<dbReference type="KEGG" id="mcos:GM418_18690"/>
<evidence type="ECO:0000256" key="1">
    <source>
        <dbReference type="ARBA" id="ARBA00004442"/>
    </source>
</evidence>
<evidence type="ECO:0000313" key="10">
    <source>
        <dbReference type="EMBL" id="QGY45625.1"/>
    </source>
</evidence>
<protein>
    <submittedName>
        <fullName evidence="10">RagB/SusD family nutrient uptake outer membrane protein</fullName>
    </submittedName>
</protein>
<organism evidence="10 11">
    <name type="scientific">Maribellus comscasis</name>
    <dbReference type="NCBI Taxonomy" id="2681766"/>
    <lineage>
        <taxon>Bacteria</taxon>
        <taxon>Pseudomonadati</taxon>
        <taxon>Bacteroidota</taxon>
        <taxon>Bacteroidia</taxon>
        <taxon>Marinilabiliales</taxon>
        <taxon>Prolixibacteraceae</taxon>
        <taxon>Maribellus</taxon>
    </lineage>
</organism>
<accession>A0A6I6JRI5</accession>
<dbReference type="PROSITE" id="PS50005">
    <property type="entry name" value="TPR"/>
    <property type="match status" value="1"/>
</dbReference>
<comment type="similarity">
    <text evidence="2">Belongs to the SusD family.</text>
</comment>
<evidence type="ECO:0000313" key="11">
    <source>
        <dbReference type="Proteomes" id="UP000428260"/>
    </source>
</evidence>
<dbReference type="InterPro" id="IPR012944">
    <property type="entry name" value="SusD_RagB_dom"/>
</dbReference>
<evidence type="ECO:0000259" key="9">
    <source>
        <dbReference type="Pfam" id="PF14322"/>
    </source>
</evidence>
<keyword evidence="11" id="KW-1185">Reference proteome</keyword>
<dbReference type="Pfam" id="PF14322">
    <property type="entry name" value="SusD-like_3"/>
    <property type="match status" value="1"/>
</dbReference>